<proteinExistence type="predicted"/>
<dbReference type="KEGG" id="medw:NCTC10132_01005"/>
<evidence type="ECO:0000313" key="2">
    <source>
        <dbReference type="Proteomes" id="UP000257559"/>
    </source>
</evidence>
<dbReference type="Proteomes" id="UP000257559">
    <property type="component" value="Chromosome"/>
</dbReference>
<accession>A0A3B0PLY7</accession>
<gene>
    <name evidence="1" type="ORF">NCTC10132_01005</name>
</gene>
<dbReference type="AlphaFoldDB" id="A0A3B0PLY7"/>
<organism evidence="1 2">
    <name type="scientific">Mycoplasmopsis edwardii</name>
    <dbReference type="NCBI Taxonomy" id="53558"/>
    <lineage>
        <taxon>Bacteria</taxon>
        <taxon>Bacillati</taxon>
        <taxon>Mycoplasmatota</taxon>
        <taxon>Mycoplasmoidales</taxon>
        <taxon>Metamycoplasmataceae</taxon>
        <taxon>Mycoplasmopsis</taxon>
    </lineage>
</organism>
<name>A0A3B0PLY7_9BACT</name>
<dbReference type="EMBL" id="LS991951">
    <property type="protein sequence ID" value="SYV97639.1"/>
    <property type="molecule type" value="Genomic_DNA"/>
</dbReference>
<evidence type="ECO:0000313" key="1">
    <source>
        <dbReference type="EMBL" id="SYV97639.1"/>
    </source>
</evidence>
<reference evidence="2" key="1">
    <citation type="submission" date="2018-06" db="EMBL/GenBank/DDBJ databases">
        <authorList>
            <consortium name="Pathogen Informatics"/>
        </authorList>
    </citation>
    <scope>NUCLEOTIDE SEQUENCE [LARGE SCALE GENOMIC DNA]</scope>
    <source>
        <strain evidence="2">NCTC10132</strain>
    </source>
</reference>
<protein>
    <submittedName>
        <fullName evidence="1">Uncharacterized protein</fullName>
    </submittedName>
</protein>
<keyword evidence="2" id="KW-1185">Reference proteome</keyword>
<sequence length="204" mass="24276">MISRNSIKNLIIELKNESKLNRNEAFNSYDIDVYCFKLKLYLLNKKVEKIFKSNKRKINYLSFEELQSLIKELEILSIPIFENDLSVDVNEFPSLGTYKKALSKIVDEKYQFDFSSYEQISDQKETNFKTLAFNNFKNLFTTFKQEVKEFFQKPIDNKAELAIAKEKLLKTKEVNDQEIAKYVASYTERIKLLNKEIEKEIENW</sequence>
<feature type="non-terminal residue" evidence="1">
    <location>
        <position position="204"/>
    </location>
</feature>